<dbReference type="RefSeq" id="WP_387409459.1">
    <property type="nucleotide sequence ID" value="NZ_JBIASD010000004.1"/>
</dbReference>
<proteinExistence type="predicted"/>
<protein>
    <submittedName>
        <fullName evidence="2">Uncharacterized protein</fullName>
    </submittedName>
</protein>
<accession>A0ABW6SKP7</accession>
<feature type="compositionally biased region" description="Pro residues" evidence="1">
    <location>
        <begin position="1"/>
        <end position="12"/>
    </location>
</feature>
<gene>
    <name evidence="2" type="ORF">ACFYXI_07695</name>
</gene>
<evidence type="ECO:0000256" key="1">
    <source>
        <dbReference type="SAM" id="MobiDB-lite"/>
    </source>
</evidence>
<name>A0ABW6SKP7_9ACTN</name>
<feature type="region of interest" description="Disordered" evidence="1">
    <location>
        <begin position="222"/>
        <end position="251"/>
    </location>
</feature>
<organism evidence="2 3">
    <name type="scientific">Microtetraspora malaysiensis</name>
    <dbReference type="NCBI Taxonomy" id="161358"/>
    <lineage>
        <taxon>Bacteria</taxon>
        <taxon>Bacillati</taxon>
        <taxon>Actinomycetota</taxon>
        <taxon>Actinomycetes</taxon>
        <taxon>Streptosporangiales</taxon>
        <taxon>Streptosporangiaceae</taxon>
        <taxon>Microtetraspora</taxon>
    </lineage>
</organism>
<evidence type="ECO:0000313" key="2">
    <source>
        <dbReference type="EMBL" id="MFF3665463.1"/>
    </source>
</evidence>
<reference evidence="2 3" key="1">
    <citation type="submission" date="2024-10" db="EMBL/GenBank/DDBJ databases">
        <title>The Natural Products Discovery Center: Release of the First 8490 Sequenced Strains for Exploring Actinobacteria Biosynthetic Diversity.</title>
        <authorList>
            <person name="Kalkreuter E."/>
            <person name="Kautsar S.A."/>
            <person name="Yang D."/>
            <person name="Bader C.D."/>
            <person name="Teijaro C.N."/>
            <person name="Fluegel L."/>
            <person name="Davis C.M."/>
            <person name="Simpson J.R."/>
            <person name="Lauterbach L."/>
            <person name="Steele A.D."/>
            <person name="Gui C."/>
            <person name="Meng S."/>
            <person name="Li G."/>
            <person name="Viehrig K."/>
            <person name="Ye F."/>
            <person name="Su P."/>
            <person name="Kiefer A.F."/>
            <person name="Nichols A."/>
            <person name="Cepeda A.J."/>
            <person name="Yan W."/>
            <person name="Fan B."/>
            <person name="Jiang Y."/>
            <person name="Adhikari A."/>
            <person name="Zheng C.-J."/>
            <person name="Schuster L."/>
            <person name="Cowan T.M."/>
            <person name="Smanski M.J."/>
            <person name="Chevrette M.G."/>
            <person name="De Carvalho L.P.S."/>
            <person name="Shen B."/>
        </authorList>
    </citation>
    <scope>NUCLEOTIDE SEQUENCE [LARGE SCALE GENOMIC DNA]</scope>
    <source>
        <strain evidence="2 3">NPDC002173</strain>
    </source>
</reference>
<feature type="region of interest" description="Disordered" evidence="1">
    <location>
        <begin position="1"/>
        <end position="23"/>
    </location>
</feature>
<dbReference type="EMBL" id="JBIASD010000004">
    <property type="protein sequence ID" value="MFF3665463.1"/>
    <property type="molecule type" value="Genomic_DNA"/>
</dbReference>
<evidence type="ECO:0000313" key="3">
    <source>
        <dbReference type="Proteomes" id="UP001602013"/>
    </source>
</evidence>
<dbReference type="Proteomes" id="UP001602013">
    <property type="component" value="Unassembled WGS sequence"/>
</dbReference>
<keyword evidence="3" id="KW-1185">Reference proteome</keyword>
<comment type="caution">
    <text evidence="2">The sequence shown here is derived from an EMBL/GenBank/DDBJ whole genome shotgun (WGS) entry which is preliminary data.</text>
</comment>
<sequence>MAVEPQPCPPPGGGTDPDPCAARTTPTATTGLCLADGTPIAVVVTRDCNGVVSEDGWINLPTGAWSAGPPPAGTVACGDSRSIQVSGTFCDLDDDGEVLGLVLIEYAYAADGSIDAVRLVDAVTGDTYTPQGQISTCPAGVEQPEQDVVVLCDVDPDTGAVTTFARDFRRDENGAIVGFSDYDIDGTPYTVTGTVGRCVEDCQDCQTVVLCDTDANPPATIAGTASSGTLPNGVAWTSKGPSPLPPNQQSDGAAWWGSASFPNPGIPTNLWTFDRPVTVEFSVVMVWSTGTGAGEHTVQLPAGAVPISLPPGYTYDPTTSILRGDATLTGCATLSTPTREASARFRVTGVTSLALKYLGTRSLVTECARLGNWAFGALDISLGGSFLRTMCRDCGGTTTVTDTLLDGVTPYALAGSAGVCHPPEAEPCASTVEILRLCDLNPNVEPGEDGKRCAVPFLRHLVHDCTGALAETRDTRMDGVTPYTPVKVVDCGTGGVPALVEVPWQVVDVAPDPDSPAGRGFIFSLSPVDDPGLVGKIRVTTTTVANTTCPGTPPDLMFANPCTYRYEPDAVLREHATYVRVDLLDFDRFEPVTGLVPRPNRLGGTAYWSGTTVLPTVNDQTGELYYDGPPDAWQFHVGNTGGGRSCTSLSFAAVSLRPEGCCGCDSSPEPQPCRDSSTVLLCDLDPECQAGIQPTATDEPNPASFNNWKPGAVPTWCHVDTPGQGTPVWAGGSAVLGPDPKCTTASGGDTHRVIGVHLAAGSPSLTGTVNVTVSLRVRNDGPNPGYRGDGIFGLWDASAGPSRITYVAVPSSAPVGAVYTLTLSAAVPAAALAAGDIVAILDLETYHGAGEKAWTVDQFTWSAEVPAVECEAQFLRTLVTDCETGAVISATDMTLDGQPYTVTGEVGQCAAVGGGECCQQPPPEIRVDVETQLLCIRDEATGDVLDQVVVERVYDNQTGELTEQRLTDPTTGDPVDLPAGAVIAACPTPDRISRSVCVAASGRAEFRTNPANRAAGVDADWRWSTDPAGPWYPTYDVAPNAAWTVADTDTAASAHWVSPHQDRTVCSSTPGVPNVPAVWYTRAAWNLPSDVDPDTIRIAASILNADNGVTRWRLNDGSWQQVGGATHAGPAITFPATAVPGGRAGQNEIIVELVEQSPGATCPSPNQSGMILHVVATFDHDRLAWTQIIDSDGSVYYLDEDGQRQDDLPDGYRVVPCAGGGGECCPTEPQRDHELVQLCDIADDGTSTPFLRHLTYTGGAETPDVVDTGLDGTTPYTVTGEVGQCLPPGMVQCGLDVDDPVSGVSGQITSGTDVDPFAVFQDNLPRAVNQVSYGLAASLAGASTVIPPWTQDTNCASPTQGSAWQAVRLPPVPRPRCDDGTAVVTVTFTLRNDGPANARAGWVAARLVSVSSGVQTVYDVRTGGSAPGVGITRTITATATVPAAILAAGELYWDIRIEVRQAGCKSWTVSDVSAEYTYGVDGCTSPPQLAQLVKLCEPITVAPAGPQPDHELVQLCDIADDGTSTPFLRHLTYIGGSQVPDVVDTGLDGITPYTPEGEIGACTAADEPATDVELLPMCVIDNASGNVLQRILAEVRYDTATGKRTSVNYVDPNGWGPVALPGGTHIDVCPDDATQPADDRPVTVLERCRCDDTTGDGLADTRYVELYAVDGDGTVTPIGTYTQDLAQPYTPVSPVDCDAGATPTQQIVGVRARRVELAPGESWSAGAWPLLQSVTAVAYGGGTITDEAGTTGLREGETATWSVVHEYEAFLSGPLTVACATGTVVVNYTIGVTA</sequence>